<dbReference type="EnsemblMetazoa" id="XM_021058618.2">
    <property type="protein sequence ID" value="XP_020914277.1"/>
    <property type="gene ID" value="LOC110251869"/>
</dbReference>
<comment type="similarity">
    <text evidence="3 12">Belongs to the glycosyltransferase 10 family.</text>
</comment>
<dbReference type="RefSeq" id="XP_020914277.1">
    <property type="nucleotide sequence ID" value="XM_021058618.2"/>
</dbReference>
<comment type="subcellular location">
    <subcellularLocation>
        <location evidence="1">Golgi apparatus membrane</location>
        <topology evidence="1">Single-pass type II membrane protein</topology>
    </subcellularLocation>
    <subcellularLocation>
        <location evidence="12">Golgi apparatus</location>
        <location evidence="12">Golgi stack membrane</location>
        <topology evidence="12">Single-pass type II membrane protein</topology>
    </subcellularLocation>
</comment>
<dbReference type="FunFam" id="3.40.50.11660:FF:000006">
    <property type="entry name" value="Alpha-(1,3)-fucosyltransferase C"/>
    <property type="match status" value="1"/>
</dbReference>
<evidence type="ECO:0000256" key="8">
    <source>
        <dbReference type="ARBA" id="ARBA00022989"/>
    </source>
</evidence>
<keyword evidence="10" id="KW-0472">Membrane</keyword>
<evidence type="ECO:0000256" key="10">
    <source>
        <dbReference type="ARBA" id="ARBA00023136"/>
    </source>
</evidence>
<dbReference type="GO" id="GO:0000139">
    <property type="term" value="C:Golgi membrane"/>
    <property type="evidence" value="ECO:0007669"/>
    <property type="project" value="UniProtKB-SubCell"/>
</dbReference>
<dbReference type="GeneID" id="110251869"/>
<keyword evidence="7" id="KW-0735">Signal-anchor</keyword>
<dbReference type="Proteomes" id="UP000887567">
    <property type="component" value="Unplaced"/>
</dbReference>
<evidence type="ECO:0000256" key="12">
    <source>
        <dbReference type="RuleBase" id="RU003832"/>
    </source>
</evidence>
<evidence type="ECO:0000313" key="16">
    <source>
        <dbReference type="Proteomes" id="UP000887567"/>
    </source>
</evidence>
<evidence type="ECO:0000256" key="6">
    <source>
        <dbReference type="ARBA" id="ARBA00022692"/>
    </source>
</evidence>
<dbReference type="GO" id="GO:0032580">
    <property type="term" value="C:Golgi cisterna membrane"/>
    <property type="evidence" value="ECO:0007669"/>
    <property type="project" value="UniProtKB-SubCell"/>
</dbReference>
<dbReference type="InterPro" id="IPR038577">
    <property type="entry name" value="GT10-like_C_sf"/>
</dbReference>
<feature type="domain" description="Fucosyltransferase C-terminal" evidence="13">
    <location>
        <begin position="157"/>
        <end position="333"/>
    </location>
</feature>
<keyword evidence="6 12" id="KW-0812">Transmembrane</keyword>
<comment type="pathway">
    <text evidence="2">Protein modification; protein glycosylation.</text>
</comment>
<evidence type="ECO:0000256" key="9">
    <source>
        <dbReference type="ARBA" id="ARBA00023034"/>
    </source>
</evidence>
<dbReference type="Gene3D" id="3.40.50.11660">
    <property type="entry name" value="Glycosyl transferase family 10, C-terminal domain"/>
    <property type="match status" value="1"/>
</dbReference>
<reference evidence="15" key="1">
    <citation type="submission" date="2022-11" db="UniProtKB">
        <authorList>
            <consortium name="EnsemblMetazoa"/>
        </authorList>
    </citation>
    <scope>IDENTIFICATION</scope>
</reference>
<keyword evidence="5 12" id="KW-0808">Transferase</keyword>
<protein>
    <recommendedName>
        <fullName evidence="12">Fucosyltransferase</fullName>
        <ecNumber evidence="12">2.4.1.-</ecNumber>
    </recommendedName>
</protein>
<evidence type="ECO:0000259" key="14">
    <source>
        <dbReference type="Pfam" id="PF17039"/>
    </source>
</evidence>
<dbReference type="PANTHER" id="PTHR48438:SF1">
    <property type="entry name" value="ALPHA-(1,3)-FUCOSYLTRANSFERASE C-RELATED"/>
    <property type="match status" value="1"/>
</dbReference>
<evidence type="ECO:0000256" key="11">
    <source>
        <dbReference type="ARBA" id="ARBA00023180"/>
    </source>
</evidence>
<evidence type="ECO:0000259" key="13">
    <source>
        <dbReference type="Pfam" id="PF00852"/>
    </source>
</evidence>
<evidence type="ECO:0000256" key="3">
    <source>
        <dbReference type="ARBA" id="ARBA00008919"/>
    </source>
</evidence>
<accession>A0A913Y3V8</accession>
<keyword evidence="11" id="KW-0325">Glycoprotein</keyword>
<evidence type="ECO:0000256" key="7">
    <source>
        <dbReference type="ARBA" id="ARBA00022968"/>
    </source>
</evidence>
<sequence length="361" mass="42130">MAHFNTKRRSSFQQKSYQGKKKLVLIYTPLFDRTPWPGLEYSYNFTHFRGKPCPVRNCLISYNKSRVKDSDAVLFHARDLPSAFELAKIPRTSRQRWAFLVHENPFFSYKNLSEYNHLFNWTMTYRTDSDFFVPYNYYRRLTPEELSTIEEPKNYAAKKDKLVAWMVGHCGKPRDHVVQQLSMYLNVTVFGACAKHFNQTGNHCRRGSRRCSSLLRRFKFYLAFENAMCVDYVTEKYWYTPFDHDMVPVVLGSNYGPEVAIPGSFINVLDFKSVRALAEYLNYLDANDSAYNAYFLWKTKYKVEYSLPVVWTCNICAALNNNSVPTSIYHDLGSYWGVNTCGKNQDKLDNLLQGVVQSGTF</sequence>
<dbReference type="InterPro" id="IPR055270">
    <property type="entry name" value="Glyco_tran_10_C"/>
</dbReference>
<dbReference type="InterPro" id="IPR001503">
    <property type="entry name" value="Glyco_trans_10"/>
</dbReference>
<evidence type="ECO:0000313" key="15">
    <source>
        <dbReference type="EnsemblMetazoa" id="XP_020914277.1"/>
    </source>
</evidence>
<evidence type="ECO:0000256" key="2">
    <source>
        <dbReference type="ARBA" id="ARBA00004922"/>
    </source>
</evidence>
<dbReference type="EC" id="2.4.1.-" evidence="12"/>
<keyword evidence="16" id="KW-1185">Reference proteome</keyword>
<dbReference type="PANTHER" id="PTHR48438">
    <property type="entry name" value="ALPHA-(1,3)-FUCOSYLTRANSFERASE C-RELATED"/>
    <property type="match status" value="1"/>
</dbReference>
<dbReference type="AlphaFoldDB" id="A0A913Y3V8"/>
<dbReference type="InterPro" id="IPR031481">
    <property type="entry name" value="Glyco_tran_10_N"/>
</dbReference>
<keyword evidence="4 12" id="KW-0328">Glycosyltransferase</keyword>
<dbReference type="OrthoDB" id="427096at2759"/>
<organism evidence="15 16">
    <name type="scientific">Exaiptasia diaphana</name>
    <name type="common">Tropical sea anemone</name>
    <name type="synonym">Aiptasia pulchella</name>
    <dbReference type="NCBI Taxonomy" id="2652724"/>
    <lineage>
        <taxon>Eukaryota</taxon>
        <taxon>Metazoa</taxon>
        <taxon>Cnidaria</taxon>
        <taxon>Anthozoa</taxon>
        <taxon>Hexacorallia</taxon>
        <taxon>Actiniaria</taxon>
        <taxon>Aiptasiidae</taxon>
        <taxon>Exaiptasia</taxon>
    </lineage>
</organism>
<dbReference type="OMA" id="WNWSEVV"/>
<evidence type="ECO:0000256" key="4">
    <source>
        <dbReference type="ARBA" id="ARBA00022676"/>
    </source>
</evidence>
<proteinExistence type="inferred from homology"/>
<dbReference type="GO" id="GO:0008417">
    <property type="term" value="F:fucosyltransferase activity"/>
    <property type="evidence" value="ECO:0007669"/>
    <property type="project" value="InterPro"/>
</dbReference>
<dbReference type="KEGG" id="epa:110251869"/>
<evidence type="ECO:0000256" key="1">
    <source>
        <dbReference type="ARBA" id="ARBA00004323"/>
    </source>
</evidence>
<dbReference type="Pfam" id="PF00852">
    <property type="entry name" value="Glyco_transf_10"/>
    <property type="match status" value="1"/>
</dbReference>
<dbReference type="Pfam" id="PF17039">
    <property type="entry name" value="Glyco_tran_10_N"/>
    <property type="match status" value="1"/>
</dbReference>
<name>A0A913Y3V8_EXADI</name>
<evidence type="ECO:0000256" key="5">
    <source>
        <dbReference type="ARBA" id="ARBA00022679"/>
    </source>
</evidence>
<feature type="domain" description="Fucosyltransferase N-terminal" evidence="14">
    <location>
        <begin position="20"/>
        <end position="136"/>
    </location>
</feature>
<dbReference type="SUPFAM" id="SSF53756">
    <property type="entry name" value="UDP-Glycosyltransferase/glycogen phosphorylase"/>
    <property type="match status" value="1"/>
</dbReference>
<keyword evidence="8" id="KW-1133">Transmembrane helix</keyword>
<keyword evidence="9 12" id="KW-0333">Golgi apparatus</keyword>